<reference evidence="2" key="2">
    <citation type="journal article" date="2024" name="Plant">
        <title>Genomic evolution and insights into agronomic trait innovations of Sesamum species.</title>
        <authorList>
            <person name="Miao H."/>
            <person name="Wang L."/>
            <person name="Qu L."/>
            <person name="Liu H."/>
            <person name="Sun Y."/>
            <person name="Le M."/>
            <person name="Wang Q."/>
            <person name="Wei S."/>
            <person name="Zheng Y."/>
            <person name="Lin W."/>
            <person name="Duan Y."/>
            <person name="Cao H."/>
            <person name="Xiong S."/>
            <person name="Wang X."/>
            <person name="Wei L."/>
            <person name="Li C."/>
            <person name="Ma Q."/>
            <person name="Ju M."/>
            <person name="Zhao R."/>
            <person name="Li G."/>
            <person name="Mu C."/>
            <person name="Tian Q."/>
            <person name="Mei H."/>
            <person name="Zhang T."/>
            <person name="Gao T."/>
            <person name="Zhang H."/>
        </authorList>
    </citation>
    <scope>NUCLEOTIDE SEQUENCE</scope>
    <source>
        <strain evidence="2">KEN1</strain>
    </source>
</reference>
<dbReference type="Gene3D" id="4.10.60.10">
    <property type="entry name" value="Zinc finger, CCHC-type"/>
    <property type="match status" value="1"/>
</dbReference>
<sequence>MVSEPKVILSMLCDCSLIGSSTLEKEFLGLFGIRCELLKNICDQNGENSTSTLSTATQSSLWARTAVSRFVVEIFYGIGHFGMWQSEVLDTLFQQDEFEVIETTLLKGKDVVSLCEVCAALCSHELRKKDSQENSNGDTEALIIRGRFQNWSKGKMGKSKSKHRPSKDECAFYRQKCHWKKDCLKLKVCSHHMCPHQDWFFVYKELNDGVVYTTIDIPLTTYGIGSIRLKNQDGSIITLTGVRYVPELRKNLISLGTLKSKGFEVTAKDGLMKIIFDTRVVMKGIQKNNNLYHYLGSTVIGTAAATSTDDQESEEMKHGICAWDMQVKNP</sequence>
<name>A0AAW2XLU5_9LAMI</name>
<feature type="domain" description="Retrovirus-related Pol polyprotein from transposon TNT 1-94-like beta-barrel" evidence="1">
    <location>
        <begin position="189"/>
        <end position="263"/>
    </location>
</feature>
<comment type="caution">
    <text evidence="2">The sequence shown here is derived from an EMBL/GenBank/DDBJ whole genome shotgun (WGS) entry which is preliminary data.</text>
</comment>
<gene>
    <name evidence="2" type="ORF">Slati_0810800</name>
</gene>
<evidence type="ECO:0000313" key="2">
    <source>
        <dbReference type="EMBL" id="KAL0454716.1"/>
    </source>
</evidence>
<proteinExistence type="predicted"/>
<dbReference type="InterPro" id="IPR054722">
    <property type="entry name" value="PolX-like_BBD"/>
</dbReference>
<protein>
    <recommendedName>
        <fullName evidence="1">Retrovirus-related Pol polyprotein from transposon TNT 1-94-like beta-barrel domain-containing protein</fullName>
    </recommendedName>
</protein>
<dbReference type="AlphaFoldDB" id="A0AAW2XLU5"/>
<evidence type="ECO:0000259" key="1">
    <source>
        <dbReference type="Pfam" id="PF22936"/>
    </source>
</evidence>
<dbReference type="Pfam" id="PF22936">
    <property type="entry name" value="Pol_BBD"/>
    <property type="match status" value="1"/>
</dbReference>
<reference evidence="2" key="1">
    <citation type="submission" date="2020-06" db="EMBL/GenBank/DDBJ databases">
        <authorList>
            <person name="Li T."/>
            <person name="Hu X."/>
            <person name="Zhang T."/>
            <person name="Song X."/>
            <person name="Zhang H."/>
            <person name="Dai N."/>
            <person name="Sheng W."/>
            <person name="Hou X."/>
            <person name="Wei L."/>
        </authorList>
    </citation>
    <scope>NUCLEOTIDE SEQUENCE</scope>
    <source>
        <strain evidence="2">KEN1</strain>
        <tissue evidence="2">Leaf</tissue>
    </source>
</reference>
<organism evidence="2">
    <name type="scientific">Sesamum latifolium</name>
    <dbReference type="NCBI Taxonomy" id="2727402"/>
    <lineage>
        <taxon>Eukaryota</taxon>
        <taxon>Viridiplantae</taxon>
        <taxon>Streptophyta</taxon>
        <taxon>Embryophyta</taxon>
        <taxon>Tracheophyta</taxon>
        <taxon>Spermatophyta</taxon>
        <taxon>Magnoliopsida</taxon>
        <taxon>eudicotyledons</taxon>
        <taxon>Gunneridae</taxon>
        <taxon>Pentapetalae</taxon>
        <taxon>asterids</taxon>
        <taxon>lamiids</taxon>
        <taxon>Lamiales</taxon>
        <taxon>Pedaliaceae</taxon>
        <taxon>Sesamum</taxon>
    </lineage>
</organism>
<dbReference type="EMBL" id="JACGWN010000003">
    <property type="protein sequence ID" value="KAL0454716.1"/>
    <property type="molecule type" value="Genomic_DNA"/>
</dbReference>
<accession>A0AAW2XLU5</accession>